<keyword evidence="8" id="KW-0745">Spermidine biosynthesis</keyword>
<proteinExistence type="inferred from homology"/>
<keyword evidence="6 8" id="KW-0704">Schiff base</keyword>
<feature type="active site" description="Proton donor; for catalytic activity" evidence="8">
    <location>
        <position position="89"/>
    </location>
</feature>
<evidence type="ECO:0000256" key="8">
    <source>
        <dbReference type="HAMAP-Rule" id="MF_00464"/>
    </source>
</evidence>
<comment type="cofactor">
    <cofactor evidence="8">
        <name>pyruvate</name>
        <dbReference type="ChEBI" id="CHEBI:15361"/>
    </cofactor>
    <text evidence="8">Binds 1 pyruvoyl group covalently per subunit.</text>
</comment>
<keyword evidence="8" id="KW-0949">S-adenosyl-L-methionine</keyword>
<evidence type="ECO:0000313" key="9">
    <source>
        <dbReference type="EMBL" id="RLE53895.1"/>
    </source>
</evidence>
<accession>A0A497F303</accession>
<dbReference type="AlphaFoldDB" id="A0A497F303"/>
<dbReference type="PANTHER" id="PTHR33866:SF2">
    <property type="entry name" value="S-ADENOSYLMETHIONINE DECARBOXYLASE PROENZYME"/>
    <property type="match status" value="1"/>
</dbReference>
<comment type="subunit">
    <text evidence="8">Heterotetramer of two alpha and two beta chains arranged as a dimer of alpha/beta heterodimers.</text>
</comment>
<dbReference type="EMBL" id="QMRA01000045">
    <property type="protein sequence ID" value="RLE53895.1"/>
    <property type="molecule type" value="Genomic_DNA"/>
</dbReference>
<comment type="pathway">
    <text evidence="8">Amine and polyamine biosynthesis; S-adenosylmethioninamine biosynthesis; S-adenosylmethioninamine from S-adenosyl-L-methionine: step 1/1.</text>
</comment>
<comment type="similarity">
    <text evidence="8">Belongs to the prokaryotic AdoMetDC family. Type 1 subfamily.</text>
</comment>
<keyword evidence="7 8" id="KW-0670">Pyruvate</keyword>
<feature type="modified residue" description="Pyruvic acid (Ser); by autocatalysis" evidence="8">
    <location>
        <position position="69"/>
    </location>
</feature>
<comment type="PTM">
    <text evidence="8">Is synthesized initially as an inactive proenzyme. Formation of the active enzyme involves a self-maturation process in which the active site pyruvoyl group is generated from an internal serine residue via an autocatalytic post-translational modification. Two non-identical subunits are generated from the proenzyme in this reaction, and the pyruvate is formed at the N-terminus of the alpha chain, which is derived from the carboxyl end of the proenzyme. The post-translation cleavage follows an unusual pathway, termed non-hydrolytic serinolysis, in which the side chain hydroxyl group of the serine supplies its oxygen atom to form the C-terminus of the beta chain, while the remainder of the serine residue undergoes an oxidative deamination to produce ammonia and the pyruvoyl group blocking the N-terminus of the alpha chain.</text>
</comment>
<evidence type="ECO:0000256" key="3">
    <source>
        <dbReference type="ARBA" id="ARBA00023115"/>
    </source>
</evidence>
<name>A0A497F303_9CREN</name>
<comment type="catalytic activity">
    <reaction evidence="8">
        <text>S-adenosyl-L-methionine + H(+) = S-adenosyl 3-(methylsulfanyl)propylamine + CO2</text>
        <dbReference type="Rhea" id="RHEA:15981"/>
        <dbReference type="ChEBI" id="CHEBI:15378"/>
        <dbReference type="ChEBI" id="CHEBI:16526"/>
        <dbReference type="ChEBI" id="CHEBI:57443"/>
        <dbReference type="ChEBI" id="CHEBI:59789"/>
        <dbReference type="EC" id="4.1.1.50"/>
    </reaction>
</comment>
<keyword evidence="3 8" id="KW-0620">Polyamine biosynthesis</keyword>
<dbReference type="Pfam" id="PF02675">
    <property type="entry name" value="AdoMet_dc"/>
    <property type="match status" value="1"/>
</dbReference>
<sequence>MYSQIQVGRAVGRHVYGNLYECSESILSSPEYLKEIVIKAVEVARAKLCQVCAYSVEDYVAAIAIVMESHIAIHAWPKYGYATVDVYTCGNTDAEAAFDFIVEKLKPKRFTKYSVDRSNS</sequence>
<dbReference type="SUPFAM" id="SSF56276">
    <property type="entry name" value="S-adenosylmethionine decarboxylase"/>
    <property type="match status" value="1"/>
</dbReference>
<dbReference type="InterPro" id="IPR003826">
    <property type="entry name" value="AdoMetDC_fam_prok"/>
</dbReference>
<dbReference type="InterPro" id="IPR016067">
    <property type="entry name" value="S-AdoMet_deCO2ase_core"/>
</dbReference>
<evidence type="ECO:0000256" key="5">
    <source>
        <dbReference type="ARBA" id="ARBA00023239"/>
    </source>
</evidence>
<dbReference type="Gene3D" id="3.60.90.10">
    <property type="entry name" value="S-adenosylmethionine decarboxylase"/>
    <property type="match status" value="1"/>
</dbReference>
<feature type="site" description="Cleavage (non-hydrolytic); by autolysis" evidence="8">
    <location>
        <begin position="68"/>
        <end position="69"/>
    </location>
</feature>
<feature type="active site" description="Proton acceptor; for processing activity" evidence="8">
    <location>
        <position position="74"/>
    </location>
</feature>
<organism evidence="9 10">
    <name type="scientific">Thermoproteota archaeon</name>
    <dbReference type="NCBI Taxonomy" id="2056631"/>
    <lineage>
        <taxon>Archaea</taxon>
        <taxon>Thermoproteota</taxon>
    </lineage>
</organism>
<dbReference type="GO" id="GO:0004014">
    <property type="term" value="F:adenosylmethionine decarboxylase activity"/>
    <property type="evidence" value="ECO:0007669"/>
    <property type="project" value="UniProtKB-UniRule"/>
</dbReference>
<gene>
    <name evidence="9" type="primary">speD</name>
    <name evidence="8" type="synonym">speH</name>
    <name evidence="9" type="ORF">DRJ26_02670</name>
</gene>
<evidence type="ECO:0000256" key="4">
    <source>
        <dbReference type="ARBA" id="ARBA00023145"/>
    </source>
</evidence>
<evidence type="ECO:0000256" key="6">
    <source>
        <dbReference type="ARBA" id="ARBA00023270"/>
    </source>
</evidence>
<keyword evidence="4 8" id="KW-0865">Zymogen</keyword>
<protein>
    <recommendedName>
        <fullName evidence="8">S-adenosylmethionine decarboxylase proenzyme</fullName>
        <shortName evidence="8">AdoMetDC</shortName>
        <shortName evidence="8">SAMDC</shortName>
        <ecNumber evidence="8">4.1.1.50</ecNumber>
    </recommendedName>
    <component>
        <recommendedName>
            <fullName evidence="8">S-adenosylmethionine decarboxylase beta chain</fullName>
        </recommendedName>
    </component>
    <component>
        <recommendedName>
            <fullName evidence="8">S-adenosylmethionine decarboxylase alpha chain</fullName>
        </recommendedName>
    </component>
</protein>
<dbReference type="PANTHER" id="PTHR33866">
    <property type="entry name" value="S-ADENOSYLMETHIONINE DECARBOXYLASE PROENZYME"/>
    <property type="match status" value="1"/>
</dbReference>
<dbReference type="EC" id="4.1.1.50" evidence="8"/>
<dbReference type="GO" id="GO:0008295">
    <property type="term" value="P:spermidine biosynthetic process"/>
    <property type="evidence" value="ECO:0007669"/>
    <property type="project" value="UniProtKB-UniRule"/>
</dbReference>
<dbReference type="NCBIfam" id="TIGR03330">
    <property type="entry name" value="SAM_DCase_Bsu"/>
    <property type="match status" value="1"/>
</dbReference>
<reference evidence="9 10" key="1">
    <citation type="submission" date="2018-06" db="EMBL/GenBank/DDBJ databases">
        <title>Extensive metabolic versatility and redundancy in microbially diverse, dynamic hydrothermal sediments.</title>
        <authorList>
            <person name="Dombrowski N."/>
            <person name="Teske A."/>
            <person name="Baker B.J."/>
        </authorList>
    </citation>
    <scope>NUCLEOTIDE SEQUENCE [LARGE SCALE GENOMIC DNA]</scope>
    <source>
        <strain evidence="9">B20_G2</strain>
    </source>
</reference>
<evidence type="ECO:0000256" key="7">
    <source>
        <dbReference type="ARBA" id="ARBA00023317"/>
    </source>
</evidence>
<dbReference type="HAMAP" id="MF_00464">
    <property type="entry name" value="AdoMetDC_1"/>
    <property type="match status" value="1"/>
</dbReference>
<keyword evidence="2 8" id="KW-0068">Autocatalytic cleavage</keyword>
<keyword evidence="5 8" id="KW-0456">Lyase</keyword>
<evidence type="ECO:0000256" key="2">
    <source>
        <dbReference type="ARBA" id="ARBA00022813"/>
    </source>
</evidence>
<feature type="chain" id="PRO_5023332449" description="S-adenosylmethionine decarboxylase beta chain" evidence="8">
    <location>
        <begin position="1"/>
        <end position="68"/>
    </location>
</feature>
<dbReference type="UniPathway" id="UPA00331">
    <property type="reaction ID" value="UER00451"/>
</dbReference>
<evidence type="ECO:0000313" key="10">
    <source>
        <dbReference type="Proteomes" id="UP000269499"/>
    </source>
</evidence>
<dbReference type="GO" id="GO:0005829">
    <property type="term" value="C:cytosol"/>
    <property type="evidence" value="ECO:0007669"/>
    <property type="project" value="TreeGrafter"/>
</dbReference>
<comment type="function">
    <text evidence="8">Catalyzes the decarboxylation of S-adenosylmethionine to S-adenosylmethioninamine (dcAdoMet), the propylamine donor required for the synthesis of the polyamines spermine and spermidine from the diamine putrescine.</text>
</comment>
<feature type="active site" description="Schiff-base intermediate with substrate; via pyruvic acid" evidence="8">
    <location>
        <position position="69"/>
    </location>
</feature>
<dbReference type="InterPro" id="IPR017716">
    <property type="entry name" value="S-AdoMet_deCOase_pro-enz"/>
</dbReference>
<comment type="caution">
    <text evidence="9">The sequence shown here is derived from an EMBL/GenBank/DDBJ whole genome shotgun (WGS) entry which is preliminary data.</text>
</comment>
<dbReference type="Proteomes" id="UP000269499">
    <property type="component" value="Unassembled WGS sequence"/>
</dbReference>
<keyword evidence="1 8" id="KW-0210">Decarboxylase</keyword>
<evidence type="ECO:0000256" key="1">
    <source>
        <dbReference type="ARBA" id="ARBA00022793"/>
    </source>
</evidence>
<feature type="chain" id="PRO_5023332448" description="S-adenosylmethionine decarboxylase alpha chain" evidence="8">
    <location>
        <begin position="69"/>
        <end position="120"/>
    </location>
</feature>